<sequence>MLKSKKRYLLLSIALLSAGLLFAQQNWQKVTLPKYAEMATTFKNSPSQYAETLTYGLEGPLSLESISADLNAIKKQGIKVVTIEGGYHMKEPYLSAGWFENVKMIVQELKKRGMHLWIIDEGKYPSGFAGGKFSQERPDLRMQGLVIAKRINLKEEETVNEKLDASIISAVAVNAENKANEIISLNNHQLNWKAPQGNWQILLAQHRFKTSVTRAANNPTGGKDTVNSLCDYLNPAATRQFLEFTHVQYKKYIGDEFGKTVLGFRGDEPEYNFTPWTPELLNIFKQKKGYDITPYLASFFTPFMTEKQKLAKADFWDVWSDLFRDNFFKVQANWCAQNGLEYMVHINHEDKLMDLARSEGDYFKDMRYVQVPGVDAIWHQIWYDNVADFPKLASSAAHMYGKPRALSESFAAYTPKPTVADARWVVNEQLVRGINLFEYMFWPSSANGKAKGESYLTDPAFPALAEYSNRASFLLSNGIPAAQVGLYCPTESMWLGDEEANTSLLNIAKQLLEHQIDFDFVDNQALTSVFKLNKGSFTNLSGQSYRTIIIPETEIMSDQALKRLQDFAKQGGKVIFLGHQPEKKFDKTFLQAKPVELINWAVKEASGNLTDNIIQKISSPDVQLEHSVPAIKYLHRNWKDAEMYFFFNEGEQDQNLKVTLNGTGKAEIWDVNSGTIKPITSSAVNGKTQLQLVLPGHESQFIIIRSNRTSK</sequence>
<protein>
    <submittedName>
        <fullName evidence="2">Beta-galactosidase</fullName>
    </submittedName>
</protein>
<dbReference type="Proteomes" id="UP000462014">
    <property type="component" value="Unassembled WGS sequence"/>
</dbReference>
<dbReference type="InterPro" id="IPR053161">
    <property type="entry name" value="Ulvan_degrading_GH"/>
</dbReference>
<proteinExistence type="predicted"/>
<dbReference type="RefSeq" id="WP_157565786.1">
    <property type="nucleotide sequence ID" value="NZ_WPIK01000006.1"/>
</dbReference>
<name>A0A7K1SVS9_9SPHI</name>
<dbReference type="PANTHER" id="PTHR36848">
    <property type="entry name" value="DNA-BINDING PROTEIN (PUTATIVE SECRETED PROTEIN)-RELATED"/>
    <property type="match status" value="1"/>
</dbReference>
<dbReference type="InterPro" id="IPR029062">
    <property type="entry name" value="Class_I_gatase-like"/>
</dbReference>
<dbReference type="SUPFAM" id="SSF51445">
    <property type="entry name" value="(Trans)glycosidases"/>
    <property type="match status" value="1"/>
</dbReference>
<keyword evidence="3" id="KW-1185">Reference proteome</keyword>
<reference evidence="2 3" key="1">
    <citation type="submission" date="2019-12" db="EMBL/GenBank/DDBJ databases">
        <title>Mucilaginibacter sp. HMF7410 genome sequencing and assembly.</title>
        <authorList>
            <person name="Kang H."/>
            <person name="Cha I."/>
            <person name="Kim H."/>
            <person name="Joh K."/>
        </authorList>
    </citation>
    <scope>NUCLEOTIDE SEQUENCE [LARGE SCALE GENOMIC DNA]</scope>
    <source>
        <strain evidence="2 3">HMF7410</strain>
    </source>
</reference>
<gene>
    <name evidence="2" type="ORF">GO621_07855</name>
</gene>
<evidence type="ECO:0000256" key="1">
    <source>
        <dbReference type="SAM" id="SignalP"/>
    </source>
</evidence>
<dbReference type="EMBL" id="WPIK01000006">
    <property type="protein sequence ID" value="MVN21449.1"/>
    <property type="molecule type" value="Genomic_DNA"/>
</dbReference>
<dbReference type="CDD" id="cd03143">
    <property type="entry name" value="A4_beta-galactosidase_middle_domain"/>
    <property type="match status" value="1"/>
</dbReference>
<dbReference type="Gene3D" id="3.40.50.880">
    <property type="match status" value="1"/>
</dbReference>
<dbReference type="Pfam" id="PF17132">
    <property type="entry name" value="Glyco_hydro_106"/>
    <property type="match status" value="1"/>
</dbReference>
<feature type="chain" id="PRO_5029636281" evidence="1">
    <location>
        <begin position="24"/>
        <end position="711"/>
    </location>
</feature>
<organism evidence="2 3">
    <name type="scientific">Mucilaginibacter arboris</name>
    <dbReference type="NCBI Taxonomy" id="2682090"/>
    <lineage>
        <taxon>Bacteria</taxon>
        <taxon>Pseudomonadati</taxon>
        <taxon>Bacteroidota</taxon>
        <taxon>Sphingobacteriia</taxon>
        <taxon>Sphingobacteriales</taxon>
        <taxon>Sphingobacteriaceae</taxon>
        <taxon>Mucilaginibacter</taxon>
    </lineage>
</organism>
<evidence type="ECO:0000313" key="2">
    <source>
        <dbReference type="EMBL" id="MVN21449.1"/>
    </source>
</evidence>
<dbReference type="InterPro" id="IPR017853">
    <property type="entry name" value="GH"/>
</dbReference>
<feature type="signal peptide" evidence="1">
    <location>
        <begin position="1"/>
        <end position="23"/>
    </location>
</feature>
<evidence type="ECO:0000313" key="3">
    <source>
        <dbReference type="Proteomes" id="UP000462014"/>
    </source>
</evidence>
<keyword evidence="1" id="KW-0732">Signal</keyword>
<dbReference type="PANTHER" id="PTHR36848:SF2">
    <property type="entry name" value="SECRETED PROTEIN"/>
    <property type="match status" value="1"/>
</dbReference>
<accession>A0A7K1SVS9</accession>
<dbReference type="AlphaFoldDB" id="A0A7K1SVS9"/>
<comment type="caution">
    <text evidence="2">The sequence shown here is derived from an EMBL/GenBank/DDBJ whole genome shotgun (WGS) entry which is preliminary data.</text>
</comment>